<dbReference type="AlphaFoldDB" id="A0A1N6GJG2"/>
<protein>
    <submittedName>
        <fullName evidence="1">Uncharacterized protein</fullName>
    </submittedName>
</protein>
<evidence type="ECO:0000313" key="1">
    <source>
        <dbReference type="EMBL" id="SIO07650.1"/>
    </source>
</evidence>
<organism evidence="1 2">
    <name type="scientific">Epilithonimonas zeae</name>
    <dbReference type="NCBI Taxonomy" id="1416779"/>
    <lineage>
        <taxon>Bacteria</taxon>
        <taxon>Pseudomonadati</taxon>
        <taxon>Bacteroidota</taxon>
        <taxon>Flavobacteriia</taxon>
        <taxon>Flavobacteriales</taxon>
        <taxon>Weeksellaceae</taxon>
        <taxon>Chryseobacterium group</taxon>
        <taxon>Epilithonimonas</taxon>
    </lineage>
</organism>
<accession>A0A1N6GJG2</accession>
<proteinExistence type="predicted"/>
<dbReference type="RefSeq" id="WP_074234968.1">
    <property type="nucleotide sequence ID" value="NZ_FSRK01000001.1"/>
</dbReference>
<dbReference type="Proteomes" id="UP000185207">
    <property type="component" value="Unassembled WGS sequence"/>
</dbReference>
<dbReference type="OrthoDB" id="7069376at2"/>
<dbReference type="STRING" id="1416779.SAMN05444409_1887"/>
<sequence>MKKQLLLFAVSLCLLSCKKEVEKVATVDKKQEITVDTISTEKKNLSDFHIFDLYSMENAGKYSTFISLSDIYNDSLAIPEEIIQNQKTKTFAELKHFELTGIYREKLLKGTSLSETDTLFLYNYKDAQLQKFPIRDLKSVANLDLYTSEGEEIYNYYYMIGFELNQIESSEQSVMDKTNYSWAYFGKENPFSGEKMIPIHWKKVSRNQFPFPLKNDKSLENTYMAKFENLTYYIQDYKGEYGIYKRKLAVVKDNKVTFAKTFTTGEGAEFSPLNFINNNEYNDWQWTGKLFKNKPPVVFGFVSESFGCPCITFLDSSYPELYTDCDNRH</sequence>
<name>A0A1N6GJG2_9FLAO</name>
<evidence type="ECO:0000313" key="2">
    <source>
        <dbReference type="Proteomes" id="UP000185207"/>
    </source>
</evidence>
<keyword evidence="2" id="KW-1185">Reference proteome</keyword>
<gene>
    <name evidence="1" type="ORF">SAMN05444409_1887</name>
</gene>
<reference evidence="2" key="1">
    <citation type="submission" date="2016-11" db="EMBL/GenBank/DDBJ databases">
        <authorList>
            <person name="Varghese N."/>
            <person name="Submissions S."/>
        </authorList>
    </citation>
    <scope>NUCLEOTIDE SEQUENCE [LARGE SCALE GENOMIC DNA]</scope>
    <source>
        <strain evidence="2">DSM 27623</strain>
    </source>
</reference>
<dbReference type="EMBL" id="FSRK01000001">
    <property type="protein sequence ID" value="SIO07650.1"/>
    <property type="molecule type" value="Genomic_DNA"/>
</dbReference>